<reference evidence="1 2" key="1">
    <citation type="submission" date="2019-08" db="EMBL/GenBank/DDBJ databases">
        <title>Bacillus genomes from the desert of Cuatro Cienegas, Coahuila.</title>
        <authorList>
            <person name="Olmedo-Alvarez G."/>
        </authorList>
    </citation>
    <scope>NUCLEOTIDE SEQUENCE [LARGE SCALE GENOMIC DNA]</scope>
    <source>
        <strain evidence="1 2">CH87b_3T</strain>
    </source>
</reference>
<comment type="caution">
    <text evidence="1">The sequence shown here is derived from an EMBL/GenBank/DDBJ whole genome shotgun (WGS) entry which is preliminary data.</text>
</comment>
<dbReference type="OrthoDB" id="2990038at2"/>
<proteinExistence type="predicted"/>
<dbReference type="EMBL" id="VTEZ01000002">
    <property type="protein sequence ID" value="TYS86661.1"/>
    <property type="molecule type" value="Genomic_DNA"/>
</dbReference>
<dbReference type="RefSeq" id="WP_148969522.1">
    <property type="nucleotide sequence ID" value="NZ_JBNIKW010000002.1"/>
</dbReference>
<name>A0A5D4UHN7_9BACI</name>
<dbReference type="AlphaFoldDB" id="A0A5D4UHN7"/>
<accession>A0A5D4UHN7</accession>
<dbReference type="Proteomes" id="UP000324269">
    <property type="component" value="Unassembled WGS sequence"/>
</dbReference>
<evidence type="ECO:0000313" key="2">
    <source>
        <dbReference type="Proteomes" id="UP000324269"/>
    </source>
</evidence>
<dbReference type="Pfam" id="PF13072">
    <property type="entry name" value="MciZ"/>
    <property type="match status" value="1"/>
</dbReference>
<organism evidence="1 2">
    <name type="scientific">Rossellomorea aquimaris</name>
    <dbReference type="NCBI Taxonomy" id="189382"/>
    <lineage>
        <taxon>Bacteria</taxon>
        <taxon>Bacillati</taxon>
        <taxon>Bacillota</taxon>
        <taxon>Bacilli</taxon>
        <taxon>Bacillales</taxon>
        <taxon>Bacillaceae</taxon>
        <taxon>Rossellomorea</taxon>
    </lineage>
</organism>
<gene>
    <name evidence="1" type="primary">mciZ</name>
    <name evidence="1" type="ORF">FZC85_06570</name>
</gene>
<sequence>MKVIAEKDRIILVGKAWEIREKLKKYNQTYSTVKEWIEANR</sequence>
<evidence type="ECO:0000313" key="1">
    <source>
        <dbReference type="EMBL" id="TYS86661.1"/>
    </source>
</evidence>
<protein>
    <submittedName>
        <fullName evidence="1">Z-ring formation inhibitor MciZ</fullName>
    </submittedName>
</protein>
<dbReference type="InterPro" id="IPR025177">
    <property type="entry name" value="MciZ"/>
</dbReference>